<dbReference type="RefSeq" id="WP_359274559.1">
    <property type="nucleotide sequence ID" value="NZ_JBEZNA010000049.1"/>
</dbReference>
<dbReference type="Gene3D" id="1.10.357.10">
    <property type="entry name" value="Tetracycline Repressor, domain 2"/>
    <property type="match status" value="1"/>
</dbReference>
<evidence type="ECO:0000256" key="3">
    <source>
        <dbReference type="ARBA" id="ARBA00023163"/>
    </source>
</evidence>
<dbReference type="PROSITE" id="PS50977">
    <property type="entry name" value="HTH_TETR_2"/>
    <property type="match status" value="1"/>
</dbReference>
<dbReference type="Pfam" id="PF00440">
    <property type="entry name" value="TetR_N"/>
    <property type="match status" value="1"/>
</dbReference>
<dbReference type="Gene3D" id="1.10.10.60">
    <property type="entry name" value="Homeodomain-like"/>
    <property type="match status" value="1"/>
</dbReference>
<dbReference type="PANTHER" id="PTHR30055:SF238">
    <property type="entry name" value="MYCOFACTOCIN BIOSYNTHESIS TRANSCRIPTIONAL REGULATOR MFTR-RELATED"/>
    <property type="match status" value="1"/>
</dbReference>
<keyword evidence="8" id="KW-1185">Reference proteome</keyword>
<evidence type="ECO:0000313" key="8">
    <source>
        <dbReference type="Proteomes" id="UP001551584"/>
    </source>
</evidence>
<comment type="caution">
    <text evidence="7">The sequence shown here is derived from an EMBL/GenBank/DDBJ whole genome shotgun (WGS) entry which is preliminary data.</text>
</comment>
<dbReference type="EMBL" id="JBEZNA010000049">
    <property type="protein sequence ID" value="MEU9579558.1"/>
    <property type="molecule type" value="Genomic_DNA"/>
</dbReference>
<dbReference type="PANTHER" id="PTHR30055">
    <property type="entry name" value="HTH-TYPE TRANSCRIPTIONAL REGULATOR RUTR"/>
    <property type="match status" value="1"/>
</dbReference>
<dbReference type="InterPro" id="IPR001647">
    <property type="entry name" value="HTH_TetR"/>
</dbReference>
<proteinExistence type="predicted"/>
<evidence type="ECO:0000256" key="4">
    <source>
        <dbReference type="PROSITE-ProRule" id="PRU00335"/>
    </source>
</evidence>
<keyword evidence="2 4" id="KW-0238">DNA-binding</keyword>
<feature type="region of interest" description="Disordered" evidence="5">
    <location>
        <begin position="1"/>
        <end position="23"/>
    </location>
</feature>
<keyword evidence="3" id="KW-0804">Transcription</keyword>
<name>A0ABV3EU06_9ACTN</name>
<gene>
    <name evidence="7" type="ORF">AB0D95_20180</name>
</gene>
<keyword evidence="1" id="KW-0805">Transcription regulation</keyword>
<dbReference type="Proteomes" id="UP001551584">
    <property type="component" value="Unassembled WGS sequence"/>
</dbReference>
<dbReference type="InterPro" id="IPR041347">
    <property type="entry name" value="MftR_C"/>
</dbReference>
<dbReference type="PROSITE" id="PS01081">
    <property type="entry name" value="HTH_TETR_1"/>
    <property type="match status" value="1"/>
</dbReference>
<protein>
    <submittedName>
        <fullName evidence="7">TetR family transcriptional regulator</fullName>
    </submittedName>
</protein>
<evidence type="ECO:0000256" key="1">
    <source>
        <dbReference type="ARBA" id="ARBA00023015"/>
    </source>
</evidence>
<reference evidence="7 8" key="1">
    <citation type="submission" date="2024-06" db="EMBL/GenBank/DDBJ databases">
        <title>The Natural Products Discovery Center: Release of the First 8490 Sequenced Strains for Exploring Actinobacteria Biosynthetic Diversity.</title>
        <authorList>
            <person name="Kalkreuter E."/>
            <person name="Kautsar S.A."/>
            <person name="Yang D."/>
            <person name="Bader C.D."/>
            <person name="Teijaro C.N."/>
            <person name="Fluegel L."/>
            <person name="Davis C.M."/>
            <person name="Simpson J.R."/>
            <person name="Lauterbach L."/>
            <person name="Steele A.D."/>
            <person name="Gui C."/>
            <person name="Meng S."/>
            <person name="Li G."/>
            <person name="Viehrig K."/>
            <person name="Ye F."/>
            <person name="Su P."/>
            <person name="Kiefer A.F."/>
            <person name="Nichols A."/>
            <person name="Cepeda A.J."/>
            <person name="Yan W."/>
            <person name="Fan B."/>
            <person name="Jiang Y."/>
            <person name="Adhikari A."/>
            <person name="Zheng C.-J."/>
            <person name="Schuster L."/>
            <person name="Cowan T.M."/>
            <person name="Smanski M.J."/>
            <person name="Chevrette M.G."/>
            <person name="De Carvalho L.P.S."/>
            <person name="Shen B."/>
        </authorList>
    </citation>
    <scope>NUCLEOTIDE SEQUENCE [LARGE SCALE GENOMIC DNA]</scope>
    <source>
        <strain evidence="7 8">NPDC048117</strain>
    </source>
</reference>
<dbReference type="SUPFAM" id="SSF46689">
    <property type="entry name" value="Homeodomain-like"/>
    <property type="match status" value="1"/>
</dbReference>
<evidence type="ECO:0000313" key="7">
    <source>
        <dbReference type="EMBL" id="MEU9579558.1"/>
    </source>
</evidence>
<sequence length="211" mass="23247">MDTTDRNAAPDSPLGLRERKKAATREAVHRAALRLTVEHGLDQVTVEAIADEAGVSRRTFSNYFATKEDAVLWGEEQQAATLLRSVAERPAGEPPWTALRAALRTLEPGPVSPDRETITRTRLALRHPSLLGRQLATHAGLEQDLARVLTGRGVEPLRSRVLAAAFLASLRTTLRTWVESEHPAELLDLADEVLRLMSLPFDEAPRGDRQA</sequence>
<evidence type="ECO:0000259" key="6">
    <source>
        <dbReference type="PROSITE" id="PS50977"/>
    </source>
</evidence>
<dbReference type="InterPro" id="IPR050109">
    <property type="entry name" value="HTH-type_TetR-like_transc_reg"/>
</dbReference>
<dbReference type="InterPro" id="IPR023772">
    <property type="entry name" value="DNA-bd_HTH_TetR-type_CS"/>
</dbReference>
<feature type="DNA-binding region" description="H-T-H motif" evidence="4">
    <location>
        <begin position="45"/>
        <end position="64"/>
    </location>
</feature>
<evidence type="ECO:0000256" key="5">
    <source>
        <dbReference type="SAM" id="MobiDB-lite"/>
    </source>
</evidence>
<accession>A0ABV3EU06</accession>
<dbReference type="Pfam" id="PF17754">
    <property type="entry name" value="TetR_C_14"/>
    <property type="match status" value="1"/>
</dbReference>
<dbReference type="InterPro" id="IPR009057">
    <property type="entry name" value="Homeodomain-like_sf"/>
</dbReference>
<feature type="domain" description="HTH tetR-type" evidence="6">
    <location>
        <begin position="22"/>
        <end position="82"/>
    </location>
</feature>
<organism evidence="7 8">
    <name type="scientific">Streptomyces chilikensis</name>
    <dbReference type="NCBI Taxonomy" id="1194079"/>
    <lineage>
        <taxon>Bacteria</taxon>
        <taxon>Bacillati</taxon>
        <taxon>Actinomycetota</taxon>
        <taxon>Actinomycetes</taxon>
        <taxon>Kitasatosporales</taxon>
        <taxon>Streptomycetaceae</taxon>
        <taxon>Streptomyces</taxon>
    </lineage>
</organism>
<evidence type="ECO:0000256" key="2">
    <source>
        <dbReference type="ARBA" id="ARBA00023125"/>
    </source>
</evidence>